<keyword evidence="2" id="KW-1185">Reference proteome</keyword>
<comment type="caution">
    <text evidence="1">The sequence shown here is derived from an EMBL/GenBank/DDBJ whole genome shotgun (WGS) entry which is preliminary data.</text>
</comment>
<name>A0A5B7HW15_PORTR</name>
<evidence type="ECO:0000313" key="1">
    <source>
        <dbReference type="EMBL" id="MPC73447.1"/>
    </source>
</evidence>
<accession>A0A5B7HW15</accession>
<dbReference type="Proteomes" id="UP000324222">
    <property type="component" value="Unassembled WGS sequence"/>
</dbReference>
<protein>
    <submittedName>
        <fullName evidence="1">Uncharacterized protein</fullName>
    </submittedName>
</protein>
<reference evidence="1 2" key="1">
    <citation type="submission" date="2019-05" db="EMBL/GenBank/DDBJ databases">
        <title>Another draft genome of Portunus trituberculatus and its Hox gene families provides insights of decapod evolution.</title>
        <authorList>
            <person name="Jeong J.-H."/>
            <person name="Song I."/>
            <person name="Kim S."/>
            <person name="Choi T."/>
            <person name="Kim D."/>
            <person name="Ryu S."/>
            <person name="Kim W."/>
        </authorList>
    </citation>
    <scope>NUCLEOTIDE SEQUENCE [LARGE SCALE GENOMIC DNA]</scope>
    <source>
        <tissue evidence="1">Muscle</tissue>
    </source>
</reference>
<proteinExistence type="predicted"/>
<dbReference type="AlphaFoldDB" id="A0A5B7HW15"/>
<organism evidence="1 2">
    <name type="scientific">Portunus trituberculatus</name>
    <name type="common">Swimming crab</name>
    <name type="synonym">Neptunus trituberculatus</name>
    <dbReference type="NCBI Taxonomy" id="210409"/>
    <lineage>
        <taxon>Eukaryota</taxon>
        <taxon>Metazoa</taxon>
        <taxon>Ecdysozoa</taxon>
        <taxon>Arthropoda</taxon>
        <taxon>Crustacea</taxon>
        <taxon>Multicrustacea</taxon>
        <taxon>Malacostraca</taxon>
        <taxon>Eumalacostraca</taxon>
        <taxon>Eucarida</taxon>
        <taxon>Decapoda</taxon>
        <taxon>Pleocyemata</taxon>
        <taxon>Brachyura</taxon>
        <taxon>Eubrachyura</taxon>
        <taxon>Portunoidea</taxon>
        <taxon>Portunidae</taxon>
        <taxon>Portuninae</taxon>
        <taxon>Portunus</taxon>
    </lineage>
</organism>
<dbReference type="EMBL" id="VSRR010036829">
    <property type="protein sequence ID" value="MPC73447.1"/>
    <property type="molecule type" value="Genomic_DNA"/>
</dbReference>
<gene>
    <name evidence="1" type="ORF">E2C01_067776</name>
</gene>
<sequence length="70" mass="7537">MCGCGWGVAEEAGQALPDQLSRLLCYAARQHRYLGVDVLKCERILGTVPEKPSRALPLIPSSNFTAPPPS</sequence>
<evidence type="ECO:0000313" key="2">
    <source>
        <dbReference type="Proteomes" id="UP000324222"/>
    </source>
</evidence>